<name>A0ABV6REF7_9MICO</name>
<dbReference type="Proteomes" id="UP001589793">
    <property type="component" value="Unassembled WGS sequence"/>
</dbReference>
<dbReference type="Gene3D" id="3.10.180.10">
    <property type="entry name" value="2,3-Dihydroxybiphenyl 1,2-Dioxygenase, domain 1"/>
    <property type="match status" value="2"/>
</dbReference>
<protein>
    <submittedName>
        <fullName evidence="2">VOC family protein</fullName>
    </submittedName>
</protein>
<dbReference type="InterPro" id="IPR041581">
    <property type="entry name" value="Glyoxalase_6"/>
</dbReference>
<dbReference type="InterPro" id="IPR029068">
    <property type="entry name" value="Glyas_Bleomycin-R_OHBP_Dase"/>
</dbReference>
<accession>A0ABV6REF7</accession>
<dbReference type="EMBL" id="JBHLSV010000022">
    <property type="protein sequence ID" value="MFC0675359.1"/>
    <property type="molecule type" value="Genomic_DNA"/>
</dbReference>
<reference evidence="2 3" key="1">
    <citation type="submission" date="2024-09" db="EMBL/GenBank/DDBJ databases">
        <authorList>
            <person name="Sun Q."/>
            <person name="Mori K."/>
        </authorList>
    </citation>
    <scope>NUCLEOTIDE SEQUENCE [LARGE SCALE GENOMIC DNA]</scope>
    <source>
        <strain evidence="2 3">CICC 10874</strain>
    </source>
</reference>
<evidence type="ECO:0000259" key="1">
    <source>
        <dbReference type="PROSITE" id="PS51819"/>
    </source>
</evidence>
<gene>
    <name evidence="2" type="ORF">ACFFF6_15445</name>
</gene>
<dbReference type="Pfam" id="PF18029">
    <property type="entry name" value="Glyoxalase_6"/>
    <property type="match status" value="2"/>
</dbReference>
<dbReference type="PANTHER" id="PTHR35908">
    <property type="entry name" value="HYPOTHETICAL FUSION PROTEIN"/>
    <property type="match status" value="1"/>
</dbReference>
<dbReference type="PROSITE" id="PS51819">
    <property type="entry name" value="VOC"/>
    <property type="match status" value="1"/>
</dbReference>
<feature type="domain" description="VOC" evidence="1">
    <location>
        <begin position="2"/>
        <end position="115"/>
    </location>
</feature>
<comment type="caution">
    <text evidence="2">The sequence shown here is derived from an EMBL/GenBank/DDBJ whole genome shotgun (WGS) entry which is preliminary data.</text>
</comment>
<dbReference type="CDD" id="cd06587">
    <property type="entry name" value="VOC"/>
    <property type="match status" value="2"/>
</dbReference>
<dbReference type="InterPro" id="IPR037523">
    <property type="entry name" value="VOC_core"/>
</dbReference>
<proteinExistence type="predicted"/>
<sequence>MHLENIVIDAVDPGRLGRFWQEALGTEQLTDVAEGFETRLHLGEAGFLDLCFPRVPDAAAGAHRLHLDLHPGEDQDAAADRLRALGARDLDHGQGDAPWIVLADPEDNPFCVLEPRPEQEGAGPVASLPLYVADPAAAADFWGPLSGWVPVAASAPAALRHPSLAGPVLELWPQPRPEASRKNRIHLDIRLDPGDDMDQVAREVLARGGAEPAHDWGQLPWRIFTDPAGNEFCVLPVPTSDGDEHA</sequence>
<dbReference type="RefSeq" id="WP_376982329.1">
    <property type="nucleotide sequence ID" value="NZ_JBHLSV010000022.1"/>
</dbReference>
<dbReference type="SUPFAM" id="SSF54593">
    <property type="entry name" value="Glyoxalase/Bleomycin resistance protein/Dihydroxybiphenyl dioxygenase"/>
    <property type="match status" value="2"/>
</dbReference>
<organism evidence="2 3">
    <name type="scientific">Brachybacterium hainanense</name>
    <dbReference type="NCBI Taxonomy" id="1541174"/>
    <lineage>
        <taxon>Bacteria</taxon>
        <taxon>Bacillati</taxon>
        <taxon>Actinomycetota</taxon>
        <taxon>Actinomycetes</taxon>
        <taxon>Micrococcales</taxon>
        <taxon>Dermabacteraceae</taxon>
        <taxon>Brachybacterium</taxon>
    </lineage>
</organism>
<keyword evidence="3" id="KW-1185">Reference proteome</keyword>
<evidence type="ECO:0000313" key="3">
    <source>
        <dbReference type="Proteomes" id="UP001589793"/>
    </source>
</evidence>
<evidence type="ECO:0000313" key="2">
    <source>
        <dbReference type="EMBL" id="MFC0675359.1"/>
    </source>
</evidence>
<dbReference type="PANTHER" id="PTHR35908:SF1">
    <property type="entry name" value="CONSERVED PROTEIN"/>
    <property type="match status" value="1"/>
</dbReference>